<keyword evidence="4" id="KW-0547">Nucleotide-binding</keyword>
<evidence type="ECO:0000256" key="6">
    <source>
        <dbReference type="ARBA" id="ARBA00022840"/>
    </source>
</evidence>
<dbReference type="SUPFAM" id="SSF55781">
    <property type="entry name" value="GAF domain-like"/>
    <property type="match status" value="1"/>
</dbReference>
<dbReference type="InterPro" id="IPR029016">
    <property type="entry name" value="GAF-like_dom_sf"/>
</dbReference>
<dbReference type="InterPro" id="IPR050351">
    <property type="entry name" value="BphY/WalK/GraS-like"/>
</dbReference>
<dbReference type="GO" id="GO:0030295">
    <property type="term" value="F:protein kinase activator activity"/>
    <property type="evidence" value="ECO:0007669"/>
    <property type="project" value="TreeGrafter"/>
</dbReference>
<dbReference type="EMBL" id="FUZA01000001">
    <property type="protein sequence ID" value="SKB50605.1"/>
    <property type="molecule type" value="Genomic_DNA"/>
</dbReference>
<dbReference type="InterPro" id="IPR003018">
    <property type="entry name" value="GAF"/>
</dbReference>
<keyword evidence="5" id="KW-0418">Kinase</keyword>
<keyword evidence="6" id="KW-0067">ATP-binding</keyword>
<name>A0A1T5BTP6_9BACT</name>
<dbReference type="InterPro" id="IPR005467">
    <property type="entry name" value="His_kinase_dom"/>
</dbReference>
<proteinExistence type="predicted"/>
<dbReference type="PANTHER" id="PTHR42878">
    <property type="entry name" value="TWO-COMPONENT HISTIDINE KINASE"/>
    <property type="match status" value="1"/>
</dbReference>
<dbReference type="Gene3D" id="1.10.287.130">
    <property type="match status" value="1"/>
</dbReference>
<feature type="domain" description="Histidine kinase" evidence="8">
    <location>
        <begin position="187"/>
        <end position="412"/>
    </location>
</feature>
<dbReference type="GO" id="GO:0000155">
    <property type="term" value="F:phosphorelay sensor kinase activity"/>
    <property type="evidence" value="ECO:0007669"/>
    <property type="project" value="InterPro"/>
</dbReference>
<keyword evidence="3" id="KW-0808">Transferase</keyword>
<dbReference type="InterPro" id="IPR036890">
    <property type="entry name" value="HATPase_C_sf"/>
</dbReference>
<dbReference type="AlphaFoldDB" id="A0A1T5BTP6"/>
<reference evidence="10" key="1">
    <citation type="submission" date="2017-02" db="EMBL/GenBank/DDBJ databases">
        <authorList>
            <person name="Varghese N."/>
            <person name="Submissions S."/>
        </authorList>
    </citation>
    <scope>NUCLEOTIDE SEQUENCE [LARGE SCALE GENOMIC DNA]</scope>
    <source>
        <strain evidence="10">DSM 22270</strain>
    </source>
</reference>
<dbReference type="PANTHER" id="PTHR42878:SF7">
    <property type="entry name" value="SENSOR HISTIDINE KINASE GLRK"/>
    <property type="match status" value="1"/>
</dbReference>
<dbReference type="STRING" id="651661.SAMN05660293_00604"/>
<organism evidence="9 10">
    <name type="scientific">Dyadobacter psychrophilus</name>
    <dbReference type="NCBI Taxonomy" id="651661"/>
    <lineage>
        <taxon>Bacteria</taxon>
        <taxon>Pseudomonadati</taxon>
        <taxon>Bacteroidota</taxon>
        <taxon>Cytophagia</taxon>
        <taxon>Cytophagales</taxon>
        <taxon>Spirosomataceae</taxon>
        <taxon>Dyadobacter</taxon>
    </lineage>
</organism>
<dbReference type="SUPFAM" id="SSF47384">
    <property type="entry name" value="Homodimeric domain of signal transducing histidine kinase"/>
    <property type="match status" value="1"/>
</dbReference>
<dbReference type="InterPro" id="IPR004358">
    <property type="entry name" value="Sig_transdc_His_kin-like_C"/>
</dbReference>
<evidence type="ECO:0000256" key="3">
    <source>
        <dbReference type="ARBA" id="ARBA00022679"/>
    </source>
</evidence>
<dbReference type="Pfam" id="PF01590">
    <property type="entry name" value="GAF"/>
    <property type="match status" value="1"/>
</dbReference>
<dbReference type="Pfam" id="PF02518">
    <property type="entry name" value="HATPase_c"/>
    <property type="match status" value="1"/>
</dbReference>
<gene>
    <name evidence="9" type="ORF">SAMN05660293_00604</name>
</gene>
<evidence type="ECO:0000256" key="1">
    <source>
        <dbReference type="ARBA" id="ARBA00000085"/>
    </source>
</evidence>
<protein>
    <recommendedName>
        <fullName evidence="2">histidine kinase</fullName>
        <ecNumber evidence="2">2.7.13.3</ecNumber>
    </recommendedName>
</protein>
<accession>A0A1T5BTP6</accession>
<dbReference type="SMART" id="SM00065">
    <property type="entry name" value="GAF"/>
    <property type="match status" value="1"/>
</dbReference>
<dbReference type="Proteomes" id="UP000190897">
    <property type="component" value="Unassembled WGS sequence"/>
</dbReference>
<evidence type="ECO:0000256" key="4">
    <source>
        <dbReference type="ARBA" id="ARBA00022741"/>
    </source>
</evidence>
<evidence type="ECO:0000259" key="8">
    <source>
        <dbReference type="PROSITE" id="PS50109"/>
    </source>
</evidence>
<evidence type="ECO:0000313" key="9">
    <source>
        <dbReference type="EMBL" id="SKB50605.1"/>
    </source>
</evidence>
<comment type="catalytic activity">
    <reaction evidence="1">
        <text>ATP + protein L-histidine = ADP + protein N-phospho-L-histidine.</text>
        <dbReference type="EC" id="2.7.13.3"/>
    </reaction>
</comment>
<evidence type="ECO:0000256" key="7">
    <source>
        <dbReference type="ARBA" id="ARBA00023012"/>
    </source>
</evidence>
<dbReference type="Gene3D" id="3.30.450.40">
    <property type="match status" value="1"/>
</dbReference>
<dbReference type="GO" id="GO:0000156">
    <property type="term" value="F:phosphorelay response regulator activity"/>
    <property type="evidence" value="ECO:0007669"/>
    <property type="project" value="TreeGrafter"/>
</dbReference>
<dbReference type="EC" id="2.7.13.3" evidence="2"/>
<dbReference type="GO" id="GO:0007234">
    <property type="term" value="P:osmosensory signaling via phosphorelay pathway"/>
    <property type="evidence" value="ECO:0007669"/>
    <property type="project" value="TreeGrafter"/>
</dbReference>
<dbReference type="SUPFAM" id="SSF55874">
    <property type="entry name" value="ATPase domain of HSP90 chaperone/DNA topoisomerase II/histidine kinase"/>
    <property type="match status" value="1"/>
</dbReference>
<dbReference type="PRINTS" id="PR00344">
    <property type="entry name" value="BCTRLSENSOR"/>
</dbReference>
<keyword evidence="7" id="KW-0902">Two-component regulatory system</keyword>
<dbReference type="InterPro" id="IPR036097">
    <property type="entry name" value="HisK_dim/P_sf"/>
</dbReference>
<evidence type="ECO:0000313" key="10">
    <source>
        <dbReference type="Proteomes" id="UP000190897"/>
    </source>
</evidence>
<dbReference type="Gene3D" id="3.30.565.10">
    <property type="entry name" value="Histidine kinase-like ATPase, C-terminal domain"/>
    <property type="match status" value="1"/>
</dbReference>
<keyword evidence="10" id="KW-1185">Reference proteome</keyword>
<sequence>MDFLDDRLIDDIARIQAIAIVPTLLNVICETTGMGFAAVARVTDTKWITCSVRDDIQFGLAPGSELKLETTICHEISQSHQPVVINHVEKSEEFCGHHTPLMYGFQSYISFPIILKSGAFFGTLCAIDPRPADLENAKIKGMFSAFADLISFHLQQITLLEESDKAVRNLSRQLSNTIDENRQYQHISQHSLQEPLRKLRVFSNMVVQAIKERDHEKAEYLASRIESNAERFSGMIRDLSEFSSLKVGEETLEDTNLDAALAVAMSQLSVQIQDKEVRIDAEKLPVIHAFPTQIEQLFYHLLHNAIKFSTRNEKPVISISCRVLDSSEYSDQQIPGRNYIEILIKDNGIGIDDTQLERIFDMFSQLPTMPARHGEGFGLTFCRKIIRNHQGYIKAQSKVNQGTTISVVLPVS</sequence>
<dbReference type="SMART" id="SM00387">
    <property type="entry name" value="HATPase_c"/>
    <property type="match status" value="1"/>
</dbReference>
<dbReference type="PROSITE" id="PS50109">
    <property type="entry name" value="HIS_KIN"/>
    <property type="match status" value="1"/>
</dbReference>
<evidence type="ECO:0000256" key="2">
    <source>
        <dbReference type="ARBA" id="ARBA00012438"/>
    </source>
</evidence>
<dbReference type="InterPro" id="IPR003594">
    <property type="entry name" value="HATPase_dom"/>
</dbReference>
<dbReference type="GO" id="GO:0005524">
    <property type="term" value="F:ATP binding"/>
    <property type="evidence" value="ECO:0007669"/>
    <property type="project" value="UniProtKB-KW"/>
</dbReference>
<evidence type="ECO:0000256" key="5">
    <source>
        <dbReference type="ARBA" id="ARBA00022777"/>
    </source>
</evidence>
<dbReference type="RefSeq" id="WP_082213169.1">
    <property type="nucleotide sequence ID" value="NZ_FUZA01000001.1"/>
</dbReference>
<dbReference type="OrthoDB" id="9766459at2"/>